<sequence>MTALASTLADTLRNDKSLTAGATLVAVFILMAFVSLVWTPHDVAAIDADARLAAPSLTHPFGANHLGRDVLSMIMVGARTSITVALFAVGIGMCIGIPLGLLAAGTRGVIEDIVMRMSDVVFAFPAIILAILISAVYGPGAVNAVIAIGVFNIPVFARLTRGSALPIWTRGYVMSAKTAGKNRFRISLEHILPNIAPTLIVQATVQFSLAVLAEAALSYVGLGAQPPAPSWGRMLAESQTMVSFAPWLAIFPGLAIFLFVFGLNLLGDGLRLRFDPHRIVGAM</sequence>
<evidence type="ECO:0000256" key="2">
    <source>
        <dbReference type="ARBA" id="ARBA00022448"/>
    </source>
</evidence>
<feature type="transmembrane region" description="Helical" evidence="7">
    <location>
        <begin position="191"/>
        <end position="224"/>
    </location>
</feature>
<feature type="transmembrane region" description="Helical" evidence="7">
    <location>
        <begin position="117"/>
        <end position="135"/>
    </location>
</feature>
<evidence type="ECO:0000259" key="8">
    <source>
        <dbReference type="PROSITE" id="PS50928"/>
    </source>
</evidence>
<accession>A0ABW1L166</accession>
<evidence type="ECO:0000256" key="7">
    <source>
        <dbReference type="RuleBase" id="RU363032"/>
    </source>
</evidence>
<feature type="transmembrane region" description="Helical" evidence="7">
    <location>
        <begin position="18"/>
        <end position="38"/>
    </location>
</feature>
<dbReference type="SUPFAM" id="SSF161098">
    <property type="entry name" value="MetI-like"/>
    <property type="match status" value="1"/>
</dbReference>
<comment type="subcellular location">
    <subcellularLocation>
        <location evidence="1 7">Cell membrane</location>
        <topology evidence="1 7">Multi-pass membrane protein</topology>
    </subcellularLocation>
</comment>
<keyword evidence="5 7" id="KW-1133">Transmembrane helix</keyword>
<dbReference type="PANTHER" id="PTHR43386">
    <property type="entry name" value="OLIGOPEPTIDE TRANSPORT SYSTEM PERMEASE PROTEIN APPC"/>
    <property type="match status" value="1"/>
</dbReference>
<proteinExistence type="inferred from homology"/>
<dbReference type="PANTHER" id="PTHR43386:SF25">
    <property type="entry name" value="PEPTIDE ABC TRANSPORTER PERMEASE PROTEIN"/>
    <property type="match status" value="1"/>
</dbReference>
<keyword evidence="6 7" id="KW-0472">Membrane</keyword>
<keyword evidence="10" id="KW-1185">Reference proteome</keyword>
<evidence type="ECO:0000256" key="3">
    <source>
        <dbReference type="ARBA" id="ARBA00022475"/>
    </source>
</evidence>
<keyword evidence="4 7" id="KW-0812">Transmembrane</keyword>
<evidence type="ECO:0000256" key="1">
    <source>
        <dbReference type="ARBA" id="ARBA00004651"/>
    </source>
</evidence>
<name>A0ABW1L166_9PROT</name>
<gene>
    <name evidence="9" type="ORF">ACFMB1_14460</name>
</gene>
<feature type="transmembrane region" description="Helical" evidence="7">
    <location>
        <begin position="82"/>
        <end position="105"/>
    </location>
</feature>
<evidence type="ECO:0000313" key="10">
    <source>
        <dbReference type="Proteomes" id="UP001596116"/>
    </source>
</evidence>
<keyword evidence="2 7" id="KW-0813">Transport</keyword>
<evidence type="ECO:0000256" key="5">
    <source>
        <dbReference type="ARBA" id="ARBA00022989"/>
    </source>
</evidence>
<dbReference type="InterPro" id="IPR050366">
    <property type="entry name" value="BP-dependent_transpt_permease"/>
</dbReference>
<comment type="caution">
    <text evidence="9">The sequence shown here is derived from an EMBL/GenBank/DDBJ whole genome shotgun (WGS) entry which is preliminary data.</text>
</comment>
<dbReference type="InterPro" id="IPR035906">
    <property type="entry name" value="MetI-like_sf"/>
</dbReference>
<dbReference type="EMBL" id="JBHPON010000002">
    <property type="protein sequence ID" value="MFC6036758.1"/>
    <property type="molecule type" value="Genomic_DNA"/>
</dbReference>
<reference evidence="9 10" key="1">
    <citation type="submission" date="2024-09" db="EMBL/GenBank/DDBJ databases">
        <authorList>
            <person name="Zhang Z.-H."/>
        </authorList>
    </citation>
    <scope>NUCLEOTIDE SEQUENCE [LARGE SCALE GENOMIC DNA]</scope>
    <source>
        <strain evidence="9 10">HHTR114</strain>
    </source>
</reference>
<feature type="domain" description="ABC transmembrane type-1" evidence="8">
    <location>
        <begin position="78"/>
        <end position="267"/>
    </location>
</feature>
<dbReference type="CDD" id="cd06261">
    <property type="entry name" value="TM_PBP2"/>
    <property type="match status" value="1"/>
</dbReference>
<organism evidence="9 10">
    <name type="scientific">Hyphococcus aureus</name>
    <dbReference type="NCBI Taxonomy" id="2666033"/>
    <lineage>
        <taxon>Bacteria</taxon>
        <taxon>Pseudomonadati</taxon>
        <taxon>Pseudomonadota</taxon>
        <taxon>Alphaproteobacteria</taxon>
        <taxon>Parvularculales</taxon>
        <taxon>Parvularculaceae</taxon>
        <taxon>Hyphococcus</taxon>
    </lineage>
</organism>
<feature type="transmembrane region" description="Helical" evidence="7">
    <location>
        <begin position="244"/>
        <end position="266"/>
    </location>
</feature>
<dbReference type="Gene3D" id="1.10.3720.10">
    <property type="entry name" value="MetI-like"/>
    <property type="match status" value="1"/>
</dbReference>
<comment type="similarity">
    <text evidence="7">Belongs to the binding-protein-dependent transport system permease family.</text>
</comment>
<evidence type="ECO:0000256" key="6">
    <source>
        <dbReference type="ARBA" id="ARBA00023136"/>
    </source>
</evidence>
<dbReference type="Proteomes" id="UP001596116">
    <property type="component" value="Unassembled WGS sequence"/>
</dbReference>
<protein>
    <submittedName>
        <fullName evidence="9">ABC transporter permease</fullName>
    </submittedName>
</protein>
<dbReference type="PROSITE" id="PS50928">
    <property type="entry name" value="ABC_TM1"/>
    <property type="match status" value="1"/>
</dbReference>
<dbReference type="Pfam" id="PF00528">
    <property type="entry name" value="BPD_transp_1"/>
    <property type="match status" value="1"/>
</dbReference>
<evidence type="ECO:0000256" key="4">
    <source>
        <dbReference type="ARBA" id="ARBA00022692"/>
    </source>
</evidence>
<evidence type="ECO:0000313" key="9">
    <source>
        <dbReference type="EMBL" id="MFC6036758.1"/>
    </source>
</evidence>
<dbReference type="RefSeq" id="WP_379881999.1">
    <property type="nucleotide sequence ID" value="NZ_JBHPON010000002.1"/>
</dbReference>
<keyword evidence="3" id="KW-1003">Cell membrane</keyword>
<dbReference type="InterPro" id="IPR000515">
    <property type="entry name" value="MetI-like"/>
</dbReference>